<protein>
    <submittedName>
        <fullName evidence="1">Uncharacterized protein</fullName>
    </submittedName>
</protein>
<name>A0A0F9AS12_9ZZZZ</name>
<accession>A0A0F9AS12</accession>
<gene>
    <name evidence="1" type="ORF">LCGC14_2878300</name>
</gene>
<organism evidence="1">
    <name type="scientific">marine sediment metagenome</name>
    <dbReference type="NCBI Taxonomy" id="412755"/>
    <lineage>
        <taxon>unclassified sequences</taxon>
        <taxon>metagenomes</taxon>
        <taxon>ecological metagenomes</taxon>
    </lineage>
</organism>
<dbReference type="EMBL" id="LAZR01056068">
    <property type="protein sequence ID" value="KKK74981.1"/>
    <property type="molecule type" value="Genomic_DNA"/>
</dbReference>
<feature type="non-terminal residue" evidence="1">
    <location>
        <position position="126"/>
    </location>
</feature>
<dbReference type="AlphaFoldDB" id="A0A0F9AS12"/>
<proteinExistence type="predicted"/>
<evidence type="ECO:0000313" key="1">
    <source>
        <dbReference type="EMBL" id="KKK74981.1"/>
    </source>
</evidence>
<sequence>MYVEKPQKPYKNLEDARLRSCTWARGLEKDTSLYPCISCAGRGGVHKSEDLDPIEGYKMAPFYKCEKCDGSKYMPRKNFVIWYKSITDKYMARMKAYKQIQSVVRGALDKLSDQEIEFLRGHLQYD</sequence>
<reference evidence="1" key="1">
    <citation type="journal article" date="2015" name="Nature">
        <title>Complex archaea that bridge the gap between prokaryotes and eukaryotes.</title>
        <authorList>
            <person name="Spang A."/>
            <person name="Saw J.H."/>
            <person name="Jorgensen S.L."/>
            <person name="Zaremba-Niedzwiedzka K."/>
            <person name="Martijn J."/>
            <person name="Lind A.E."/>
            <person name="van Eijk R."/>
            <person name="Schleper C."/>
            <person name="Guy L."/>
            <person name="Ettema T.J."/>
        </authorList>
    </citation>
    <scope>NUCLEOTIDE SEQUENCE</scope>
</reference>
<comment type="caution">
    <text evidence="1">The sequence shown here is derived from an EMBL/GenBank/DDBJ whole genome shotgun (WGS) entry which is preliminary data.</text>
</comment>